<dbReference type="Proteomes" id="UP001381693">
    <property type="component" value="Unassembled WGS sequence"/>
</dbReference>
<dbReference type="InterPro" id="IPR050927">
    <property type="entry name" value="TRPM"/>
</dbReference>
<dbReference type="GO" id="GO:0047631">
    <property type="term" value="F:ADP-ribose diphosphatase activity"/>
    <property type="evidence" value="ECO:0007669"/>
    <property type="project" value="UniProtKB-EC"/>
</dbReference>
<feature type="compositionally biased region" description="Pro residues" evidence="1">
    <location>
        <begin position="337"/>
        <end position="347"/>
    </location>
</feature>
<evidence type="ECO:0000256" key="1">
    <source>
        <dbReference type="SAM" id="MobiDB-lite"/>
    </source>
</evidence>
<dbReference type="GO" id="GO:0099604">
    <property type="term" value="F:ligand-gated calcium channel activity"/>
    <property type="evidence" value="ECO:0007669"/>
    <property type="project" value="TreeGrafter"/>
</dbReference>
<feature type="region of interest" description="Disordered" evidence="1">
    <location>
        <begin position="289"/>
        <end position="352"/>
    </location>
</feature>
<protein>
    <submittedName>
        <fullName evidence="3">Transient receptor putative cation channel subfamily M member 2</fullName>
        <ecNumber evidence="3">3.6.1.13</ecNumber>
    </submittedName>
</protein>
<dbReference type="InterPro" id="IPR041491">
    <property type="entry name" value="TRPM_SLOG"/>
</dbReference>
<accession>A0AAN8X536</accession>
<gene>
    <name evidence="3" type="primary">TRPM2</name>
    <name evidence="3" type="ORF">SK128_025622</name>
</gene>
<evidence type="ECO:0000313" key="3">
    <source>
        <dbReference type="EMBL" id="KAK7074538.1"/>
    </source>
</evidence>
<dbReference type="GO" id="GO:0005886">
    <property type="term" value="C:plasma membrane"/>
    <property type="evidence" value="ECO:0007669"/>
    <property type="project" value="TreeGrafter"/>
</dbReference>
<dbReference type="EC" id="3.6.1.13" evidence="3"/>
<organism evidence="3 4">
    <name type="scientific">Halocaridina rubra</name>
    <name type="common">Hawaiian red shrimp</name>
    <dbReference type="NCBI Taxonomy" id="373956"/>
    <lineage>
        <taxon>Eukaryota</taxon>
        <taxon>Metazoa</taxon>
        <taxon>Ecdysozoa</taxon>
        <taxon>Arthropoda</taxon>
        <taxon>Crustacea</taxon>
        <taxon>Multicrustacea</taxon>
        <taxon>Malacostraca</taxon>
        <taxon>Eumalacostraca</taxon>
        <taxon>Eucarida</taxon>
        <taxon>Decapoda</taxon>
        <taxon>Pleocyemata</taxon>
        <taxon>Caridea</taxon>
        <taxon>Atyoidea</taxon>
        <taxon>Atyidae</taxon>
        <taxon>Halocaridina</taxon>
    </lineage>
</organism>
<name>A0AAN8X536_HALRR</name>
<keyword evidence="3" id="KW-0378">Hydrolase</keyword>
<dbReference type="PANTHER" id="PTHR13800:SF12">
    <property type="entry name" value="TRANSIENT RECEPTOR POTENTIAL CATION CHANNEL SUBFAMILY M MEMBER-LIKE 2"/>
    <property type="match status" value="1"/>
</dbReference>
<feature type="compositionally biased region" description="Polar residues" evidence="1">
    <location>
        <begin position="323"/>
        <end position="334"/>
    </location>
</feature>
<dbReference type="EMBL" id="JAXCGZ010011544">
    <property type="protein sequence ID" value="KAK7074538.1"/>
    <property type="molecule type" value="Genomic_DNA"/>
</dbReference>
<evidence type="ECO:0000259" key="2">
    <source>
        <dbReference type="Pfam" id="PF18139"/>
    </source>
</evidence>
<dbReference type="AlphaFoldDB" id="A0AAN8X536"/>
<evidence type="ECO:0000313" key="4">
    <source>
        <dbReference type="Proteomes" id="UP001381693"/>
    </source>
</evidence>
<keyword evidence="4" id="KW-1185">Reference proteome</keyword>
<feature type="region of interest" description="Disordered" evidence="1">
    <location>
        <begin position="1"/>
        <end position="25"/>
    </location>
</feature>
<reference evidence="3 4" key="1">
    <citation type="submission" date="2023-11" db="EMBL/GenBank/DDBJ databases">
        <title>Halocaridina rubra genome assembly.</title>
        <authorList>
            <person name="Smith C."/>
        </authorList>
    </citation>
    <scope>NUCLEOTIDE SEQUENCE [LARGE SCALE GENOMIC DNA]</scope>
    <source>
        <strain evidence="3">EP-1</strain>
        <tissue evidence="3">Whole</tissue>
    </source>
</reference>
<proteinExistence type="predicted"/>
<comment type="caution">
    <text evidence="3">The sequence shown here is derived from an EMBL/GenBank/DDBJ whole genome shotgun (WGS) entry which is preliminary data.</text>
</comment>
<feature type="domain" description="TRPM SLOG" evidence="2">
    <location>
        <begin position="380"/>
        <end position="442"/>
    </location>
</feature>
<dbReference type="Pfam" id="PF18139">
    <property type="entry name" value="LSDAT_euk"/>
    <property type="match status" value="1"/>
</dbReference>
<dbReference type="PANTHER" id="PTHR13800">
    <property type="entry name" value="TRANSIENT RECEPTOR POTENTIAL CATION CHANNEL, SUBFAMILY M, MEMBER 6"/>
    <property type="match status" value="1"/>
</dbReference>
<sequence length="449" mass="50080">MTTPLQIPATGLPTVAESPQASAPDIVWRDPSRASTANQPYPNIRNRSCVTLSMSWYIKLNLELMFMVMRNSSRIVKSCGTHVPLRGSSAISAGSTVASLRPSMLSFDPFGSYQVSDLTTYAMDDQRWTLQRKKIGLKRGTRVANQRKVRNLKTRDINLSYILSNFSRMECLRYVQSDKYEDKEVCYCGLTRNAHIPLTQLLKPTPKTNLLSPAAGLPSFKAVIEDTENDLNNSVMTSSLLSMLPFGGLSKPSFLKKSNALAPLNVSPLRTPPPPVLEEDQQSLQDLDAMEGGIPSGRPSLENLLNSNMINPRRSERRGRTQRYPSPANTSSRLNRPPTPPRIPPPDSTWTPKSHFRNFTTNAFGKIEFVKETSGSNKPAKYVRLAIDTNMESVLTLLSDYWRLLEPHRPQLVISVTGGAKNFKLDGKKKDIFSTGLIKVLENVQMRNA</sequence>
<keyword evidence="3" id="KW-0675">Receptor</keyword>